<dbReference type="Pfam" id="PF12705">
    <property type="entry name" value="PDDEXK_1"/>
    <property type="match status" value="1"/>
</dbReference>
<name>A0A2H0PVP5_9BACT</name>
<reference evidence="2 3" key="1">
    <citation type="submission" date="2017-09" db="EMBL/GenBank/DDBJ databases">
        <title>Depth-based differentiation of microbial function through sediment-hosted aquifers and enrichment of novel symbionts in the deep terrestrial subsurface.</title>
        <authorList>
            <person name="Probst A.J."/>
            <person name="Ladd B."/>
            <person name="Jarett J.K."/>
            <person name="Geller-Mcgrath D.E."/>
            <person name="Sieber C.M."/>
            <person name="Emerson J.B."/>
            <person name="Anantharaman K."/>
            <person name="Thomas B.C."/>
            <person name="Malmstrom R."/>
            <person name="Stieglmeier M."/>
            <person name="Klingl A."/>
            <person name="Woyke T."/>
            <person name="Ryan C.M."/>
            <person name="Banfield J.F."/>
        </authorList>
    </citation>
    <scope>NUCLEOTIDE SEQUENCE [LARGE SCALE GENOMIC DNA]</scope>
    <source>
        <strain evidence="2">CG11_big_fil_rev_8_21_14_0_20_43_10</strain>
    </source>
</reference>
<comment type="caution">
    <text evidence="2">The sequence shown here is derived from an EMBL/GenBank/DDBJ whole genome shotgun (WGS) entry which is preliminary data.</text>
</comment>
<feature type="domain" description="PD-(D/E)XK endonuclease-like" evidence="1">
    <location>
        <begin position="92"/>
        <end position="219"/>
    </location>
</feature>
<dbReference type="AlphaFoldDB" id="A0A2H0PVP5"/>
<protein>
    <recommendedName>
        <fullName evidence="1">PD-(D/E)XK endonuclease-like domain-containing protein</fullName>
    </recommendedName>
</protein>
<sequence length="221" mass="25708">MPNIITVSPSSINLFHECPKCFWLKQKQGISRPSGPMSTLPNGMDYTLKNYYDEWRKKGKLPPMLEGKLPGKLLPDQARIALLRSKRLHYFDETLNIKLEGMLDDALMLDNNAIIPIDNKTRGFPPKETHEAHIFQMSAYTYLLRKNNYPTQNTAYLILWYLDHKHMNMDDPLAFNVAIEEVHTDPEKVQQALQDIRQAMDDQMPPFAITCEFCKYRNIGY</sequence>
<dbReference type="EMBL" id="PCXE01000038">
    <property type="protein sequence ID" value="PIR26121.1"/>
    <property type="molecule type" value="Genomic_DNA"/>
</dbReference>
<dbReference type="Proteomes" id="UP000236846">
    <property type="component" value="Unassembled WGS sequence"/>
</dbReference>
<dbReference type="Gene3D" id="3.90.320.10">
    <property type="match status" value="1"/>
</dbReference>
<gene>
    <name evidence="2" type="ORF">COV41_02220</name>
</gene>
<organism evidence="2 3">
    <name type="scientific">Candidatus Brennerbacteria bacterium CG11_big_fil_rev_8_21_14_0_20_43_10</name>
    <dbReference type="NCBI Taxonomy" id="1974523"/>
    <lineage>
        <taxon>Bacteria</taxon>
        <taxon>Candidatus Brenneribacteriota</taxon>
    </lineage>
</organism>
<accession>A0A2H0PVP5</accession>
<dbReference type="InterPro" id="IPR038726">
    <property type="entry name" value="PDDEXK_AddAB-type"/>
</dbReference>
<proteinExistence type="predicted"/>
<evidence type="ECO:0000313" key="3">
    <source>
        <dbReference type="Proteomes" id="UP000236846"/>
    </source>
</evidence>
<evidence type="ECO:0000313" key="2">
    <source>
        <dbReference type="EMBL" id="PIR26121.1"/>
    </source>
</evidence>
<dbReference type="InterPro" id="IPR011604">
    <property type="entry name" value="PDDEXK-like_dom_sf"/>
</dbReference>
<evidence type="ECO:0000259" key="1">
    <source>
        <dbReference type="Pfam" id="PF12705"/>
    </source>
</evidence>